<dbReference type="SUPFAM" id="SSF52172">
    <property type="entry name" value="CheY-like"/>
    <property type="match status" value="1"/>
</dbReference>
<keyword evidence="4" id="KW-0597">Phosphoprotein</keyword>
<dbReference type="PROSITE" id="PS50043">
    <property type="entry name" value="HTH_LUXR_2"/>
    <property type="match status" value="1"/>
</dbReference>
<name>A0ABU6J3F3_9BURK</name>
<dbReference type="Gene3D" id="1.10.10.10">
    <property type="entry name" value="Winged helix-like DNA-binding domain superfamily/Winged helix DNA-binding domain"/>
    <property type="match status" value="1"/>
</dbReference>
<sequence length="204" mass="22453">MTSLLPVIYLVDDDDAVRQGLALLLSTVGMQVQAHASADAFLLRFDPEQPGAILLDVRMPGGSGMSLLDRLMAMNVTQPVIILTGHATVDLCRRAFKSGATEFLEKPVDDELLIDTLQKALKAHLLQKGRKEAERAALERYARLSAREREVLELLVAGLTNREIGRALDLSPRTVEVHRAHLAEKLEAETLAQLVRQYAPLVEG</sequence>
<protein>
    <submittedName>
        <fullName evidence="7">Response regulator</fullName>
    </submittedName>
</protein>
<dbReference type="InterPro" id="IPR016032">
    <property type="entry name" value="Sig_transdc_resp-reg_C-effctor"/>
</dbReference>
<dbReference type="Pfam" id="PF00072">
    <property type="entry name" value="Response_reg"/>
    <property type="match status" value="1"/>
</dbReference>
<dbReference type="Proteomes" id="UP001352263">
    <property type="component" value="Unassembled WGS sequence"/>
</dbReference>
<dbReference type="PANTHER" id="PTHR44688:SF16">
    <property type="entry name" value="DNA-BINDING TRANSCRIPTIONAL ACTIVATOR DEVR_DOSR"/>
    <property type="match status" value="1"/>
</dbReference>
<dbReference type="SMART" id="SM00448">
    <property type="entry name" value="REC"/>
    <property type="match status" value="1"/>
</dbReference>
<dbReference type="InterPro" id="IPR000792">
    <property type="entry name" value="Tscrpt_reg_LuxR_C"/>
</dbReference>
<dbReference type="PROSITE" id="PS50110">
    <property type="entry name" value="RESPONSE_REGULATORY"/>
    <property type="match status" value="1"/>
</dbReference>
<dbReference type="RefSeq" id="WP_326504719.1">
    <property type="nucleotide sequence ID" value="NZ_JAWIIV010000001.1"/>
</dbReference>
<dbReference type="InterPro" id="IPR001789">
    <property type="entry name" value="Sig_transdc_resp-reg_receiver"/>
</dbReference>
<gene>
    <name evidence="7" type="ORF">RY831_02335</name>
</gene>
<dbReference type="EMBL" id="JAWIIV010000001">
    <property type="protein sequence ID" value="MEC4717978.1"/>
    <property type="molecule type" value="Genomic_DNA"/>
</dbReference>
<evidence type="ECO:0000259" key="6">
    <source>
        <dbReference type="PROSITE" id="PS50110"/>
    </source>
</evidence>
<organism evidence="7 8">
    <name type="scientific">Noviherbaspirillum album</name>
    <dbReference type="NCBI Taxonomy" id="3080276"/>
    <lineage>
        <taxon>Bacteria</taxon>
        <taxon>Pseudomonadati</taxon>
        <taxon>Pseudomonadota</taxon>
        <taxon>Betaproteobacteria</taxon>
        <taxon>Burkholderiales</taxon>
        <taxon>Oxalobacteraceae</taxon>
        <taxon>Noviherbaspirillum</taxon>
    </lineage>
</organism>
<keyword evidence="1" id="KW-0805">Transcription regulation</keyword>
<dbReference type="InterPro" id="IPR036388">
    <property type="entry name" value="WH-like_DNA-bd_sf"/>
</dbReference>
<comment type="caution">
    <text evidence="7">The sequence shown here is derived from an EMBL/GenBank/DDBJ whole genome shotgun (WGS) entry which is preliminary data.</text>
</comment>
<keyword evidence="3" id="KW-0804">Transcription</keyword>
<dbReference type="InterPro" id="IPR011006">
    <property type="entry name" value="CheY-like_superfamily"/>
</dbReference>
<evidence type="ECO:0000313" key="8">
    <source>
        <dbReference type="Proteomes" id="UP001352263"/>
    </source>
</evidence>
<feature type="domain" description="HTH luxR-type" evidence="5">
    <location>
        <begin position="137"/>
        <end position="203"/>
    </location>
</feature>
<reference evidence="7 8" key="1">
    <citation type="submission" date="2023-10" db="EMBL/GenBank/DDBJ databases">
        <title>Noviherbaspirillum sp. CPCC 100848 genome assembly.</title>
        <authorList>
            <person name="Li X.Y."/>
            <person name="Fang X.M."/>
        </authorList>
    </citation>
    <scope>NUCLEOTIDE SEQUENCE [LARGE SCALE GENOMIC DNA]</scope>
    <source>
        <strain evidence="7 8">CPCC 100848</strain>
    </source>
</reference>
<dbReference type="PROSITE" id="PS00622">
    <property type="entry name" value="HTH_LUXR_1"/>
    <property type="match status" value="1"/>
</dbReference>
<dbReference type="SUPFAM" id="SSF46894">
    <property type="entry name" value="C-terminal effector domain of the bipartite response regulators"/>
    <property type="match status" value="1"/>
</dbReference>
<dbReference type="Pfam" id="PF00196">
    <property type="entry name" value="GerE"/>
    <property type="match status" value="1"/>
</dbReference>
<accession>A0ABU6J3F3</accession>
<evidence type="ECO:0000256" key="1">
    <source>
        <dbReference type="ARBA" id="ARBA00023015"/>
    </source>
</evidence>
<keyword evidence="2" id="KW-0238">DNA-binding</keyword>
<dbReference type="SMART" id="SM00421">
    <property type="entry name" value="HTH_LUXR"/>
    <property type="match status" value="1"/>
</dbReference>
<keyword evidence="8" id="KW-1185">Reference proteome</keyword>
<evidence type="ECO:0000313" key="7">
    <source>
        <dbReference type="EMBL" id="MEC4717978.1"/>
    </source>
</evidence>
<evidence type="ECO:0000256" key="3">
    <source>
        <dbReference type="ARBA" id="ARBA00023163"/>
    </source>
</evidence>
<evidence type="ECO:0000259" key="5">
    <source>
        <dbReference type="PROSITE" id="PS50043"/>
    </source>
</evidence>
<dbReference type="PANTHER" id="PTHR44688">
    <property type="entry name" value="DNA-BINDING TRANSCRIPTIONAL ACTIVATOR DEVR_DOSR"/>
    <property type="match status" value="1"/>
</dbReference>
<proteinExistence type="predicted"/>
<feature type="domain" description="Response regulatory" evidence="6">
    <location>
        <begin position="7"/>
        <end position="121"/>
    </location>
</feature>
<dbReference type="PRINTS" id="PR00038">
    <property type="entry name" value="HTHLUXR"/>
</dbReference>
<evidence type="ECO:0000256" key="4">
    <source>
        <dbReference type="PROSITE-ProRule" id="PRU00169"/>
    </source>
</evidence>
<evidence type="ECO:0000256" key="2">
    <source>
        <dbReference type="ARBA" id="ARBA00023125"/>
    </source>
</evidence>
<dbReference type="Gene3D" id="3.40.50.2300">
    <property type="match status" value="1"/>
</dbReference>
<dbReference type="CDD" id="cd06170">
    <property type="entry name" value="LuxR_C_like"/>
    <property type="match status" value="1"/>
</dbReference>
<feature type="modified residue" description="4-aspartylphosphate" evidence="4">
    <location>
        <position position="56"/>
    </location>
</feature>